<proteinExistence type="predicted"/>
<protein>
    <submittedName>
        <fullName evidence="1">Uncharacterized protein</fullName>
    </submittedName>
</protein>
<dbReference type="RefSeq" id="YP_009777607.1">
    <property type="nucleotide sequence ID" value="NC_047700.1"/>
</dbReference>
<evidence type="ECO:0000313" key="1">
    <source>
        <dbReference type="EMBL" id="BAQ94351.1"/>
    </source>
</evidence>
<dbReference type="InterPro" id="IPR046285">
    <property type="entry name" value="DUF6322"/>
</dbReference>
<dbReference type="Proteomes" id="UP000504913">
    <property type="component" value="Segment"/>
</dbReference>
<sequence length="139" mass="14853">MRLLLVLLLLAGPAGAVPIVPSFQSGTLKSTTTTKTKLLETINSYEYNTGYEWAVGGTNVAPSGSLSFGGNTNSQVINGVSSGQSQLNLGNKPDFSVVNEGAPFDYFERYYGPGLSNHTHIIRETDSETITDSLSIFTQ</sequence>
<name>A0A6S4P7V6_9CAUD</name>
<dbReference type="EMBL" id="AP013546">
    <property type="protein sequence ID" value="BAQ94351.1"/>
    <property type="molecule type" value="Genomic_DNA"/>
</dbReference>
<organism evidence="1 2">
    <name type="scientific">uncultured phage_MedDCM-OCT-S37-C6</name>
    <dbReference type="NCBI Taxonomy" id="2740804"/>
    <lineage>
        <taxon>Viruses</taxon>
        <taxon>Duplodnaviria</taxon>
        <taxon>Heunggongvirae</taxon>
        <taxon>Uroviricota</taxon>
        <taxon>Caudoviricetes</taxon>
        <taxon>Autographivirales</taxon>
        <taxon>Oinezvirus</taxon>
        <taxon>Oinezvirus S37C6</taxon>
    </lineage>
</organism>
<dbReference type="Pfam" id="PF19847">
    <property type="entry name" value="DUF6322"/>
    <property type="match status" value="1"/>
</dbReference>
<dbReference type="GeneID" id="55412271"/>
<accession>A0A6S4P7V6</accession>
<evidence type="ECO:0000313" key="2">
    <source>
        <dbReference type="Proteomes" id="UP000504913"/>
    </source>
</evidence>
<reference evidence="1 2" key="1">
    <citation type="journal article" date="2013" name="PLoS Genet.">
        <title>Expanding the Marine Virosphere Using Metagenomics.</title>
        <authorList>
            <person name="Mizuno C.M."/>
            <person name="Rodriguez-Valera F."/>
            <person name="Kimes N.E."/>
            <person name="Ghai R."/>
        </authorList>
    </citation>
    <scope>NUCLEOTIDE SEQUENCE [LARGE SCALE GENOMIC DNA]</scope>
    <source>
        <strain evidence="1">UvMED-CGR-C79-MedDCM-OCT-S37-C6</strain>
    </source>
</reference>
<dbReference type="KEGG" id="vg:55412271"/>
<keyword evidence="2" id="KW-1185">Reference proteome</keyword>